<evidence type="ECO:0000256" key="4">
    <source>
        <dbReference type="ARBA" id="ARBA00022776"/>
    </source>
</evidence>
<evidence type="ECO:0000313" key="9">
    <source>
        <dbReference type="EMBL" id="KFB47296.1"/>
    </source>
</evidence>
<dbReference type="Proteomes" id="UP000030765">
    <property type="component" value="Unassembled WGS sequence"/>
</dbReference>
<keyword evidence="11" id="KW-1185">Reference proteome</keyword>
<dbReference type="Pfam" id="PF21282">
    <property type="entry name" value="APC1_3rd"/>
    <property type="match status" value="1"/>
</dbReference>
<dbReference type="Pfam" id="PF20518">
    <property type="entry name" value="Apc1_MidN"/>
    <property type="match status" value="1"/>
</dbReference>
<organism evidence="9">
    <name type="scientific">Anopheles sinensis</name>
    <name type="common">Mosquito</name>
    <dbReference type="NCBI Taxonomy" id="74873"/>
    <lineage>
        <taxon>Eukaryota</taxon>
        <taxon>Metazoa</taxon>
        <taxon>Ecdysozoa</taxon>
        <taxon>Arthropoda</taxon>
        <taxon>Hexapoda</taxon>
        <taxon>Insecta</taxon>
        <taxon>Pterygota</taxon>
        <taxon>Neoptera</taxon>
        <taxon>Endopterygota</taxon>
        <taxon>Diptera</taxon>
        <taxon>Nematocera</taxon>
        <taxon>Culicoidea</taxon>
        <taxon>Culicidae</taxon>
        <taxon>Anophelinae</taxon>
        <taxon>Anopheles</taxon>
    </lineage>
</organism>
<dbReference type="EMBL" id="ATLV01022235">
    <property type="status" value="NOT_ANNOTATED_CDS"/>
    <property type="molecule type" value="Genomic_DNA"/>
</dbReference>
<dbReference type="VEuPathDB" id="VectorBase:ASIC015326"/>
<keyword evidence="2" id="KW-0132">Cell division</keyword>
<feature type="domain" description="Anaphase-promoting complex subunit 1 beta-sandwich" evidence="8">
    <location>
        <begin position="1671"/>
        <end position="1752"/>
    </location>
</feature>
<dbReference type="OMA" id="CFYVAEQ"/>
<dbReference type="InterPro" id="IPR011989">
    <property type="entry name" value="ARM-like"/>
</dbReference>
<reference evidence="10" key="2">
    <citation type="submission" date="2020-05" db="UniProtKB">
        <authorList>
            <consortium name="EnsemblMetazoa"/>
        </authorList>
    </citation>
    <scope>IDENTIFICATION</scope>
</reference>
<dbReference type="GO" id="GO:0031145">
    <property type="term" value="P:anaphase-promoting complex-dependent catabolic process"/>
    <property type="evidence" value="ECO:0007669"/>
    <property type="project" value="TreeGrafter"/>
</dbReference>
<sequence length="2048" mass="229828">MITASEPLEYIPRGRHPMSYHPGPLKKEKPPQSLPEEMLLLQRMQNVTLSPGREDPSEFYSLREVAITEVTDCHALMPYVCTEEELYVQGHTAVWSHSLGSSPTSQPFTAFSIERPIKYAFFCPRRFLEPDTMAPGQRLDRDGICVVDDEVLQVYCSNGDTYGAKLECPISAIWPTPYGLLLEKDPARSLVLDTPMPRVFTLPYPTDEMKPVLLVSTDMFVSCDYLTRSDHRVVFACEQINLVVLYDQHERRHFLCWLRQATDEEKDQVQQTFDACEDGDNDGVDEDEQYNMMFGEDRVMNDYPSYFKRQSNVGPSTSGFPHVPPSRTSPLPPFDRFPPEFISEADGTGSNAHTSKPTATEEFHKGIGPAENWESLFGSEPFETCNIRQMGFAEPWMPIVPEYSLECIWKEPSNVGAHARRTSDAAWSGTSKGEMASVGFLHTDLVGSHYICFLQPDITRLLLVEFKKETKPETGECFALAACAAVSLERLNLFVLLDPTGKLMLYSGPLLVGKVHVSGLLQTSFLSSTGSSMSGTSSLRGASSTWKRSSLLPNVTPYDSKFEEELHLLSPVRGVPGGVEGKVRSDVALFDGTGTRFTIAFGGGITDAGGNGRSFRVILPPLADSQLVRRCLVALQHALPRKTAHQFFIRWYSTRNVPGTHAGFSIRQEWTMLQSLLLSAMGRPTTGDIGCTNPERPSCPSSEPSPSFVCSLKKRRKRENTVGTDADWEYLLESLAQGERIAAAPKDSTVNSSYKDPNVAHSLYNYIPQVLEVLHLLYEDFKLDTGLSQELRLLGEFLYIVAKDAHASNYEQHYFLDFPELCDQYRTNAYQLKDATLVNAIKENSTRLPHIFRYLKAIVQARPELSGMQRRQDGTAFAPYPHIAGINDRSRDVTVLVALMFRERRLTPWVQRQLDTLLTAERFEARLVKPLLMASKASEPGRCDVFGNTVLHFLIEQGYTRQVLSDLPLAVHFLLQQMLEPLRQSTVHGHDAAVYSLLLRPELHEHAVSAGVAACGSLVSQSERRVVDRERNGERRDQWFTDMAEFDALTGVVSTKEDPQKLEREDGMDNLDVELLRLRFPYDQRISDVRSFLTSSARVLIDIPQGPNVSDHDFIEEQERRLYSLCLRTMALPIGRGMFTFSTCYQGETELAQIPRLCLTGREPLRGATIEVVQLEVPAHMNLWPTFHNGVAAGLRICPDTPHLSSSWIKNNKHASKRTPPAGNNCPFFPGSEAMVEHGGFLLALGLTGHLRKLSMYNVFDYLVRSNELMRIGTFTLQVAALFGIGLVFQGTAKRHIAQVLLQEIGRPPGPEMENAVDRESYALAAGLALGMVTLGRGEQLAGLRDLAIPGELYHYMNGGTRRMTLGAQREKYKLPSFQICEGDEVNLDVTAPGATLALGLMFFDTSDPTISGWLQPPDTKYLFGFVRPDLLLLRVIARHLICWREVQPTQAWVTDQVPQILVDAVAYVEGGEEERPPQFEVTQKPNIPRVERELYCQAHSAIVCGSVVGIGLRFAGTADPVAATTLYHYLRYFIDLRHPKPRDANTPAGIRSRNLAKFIGGQVLENCMLMTLLALSLVLAGTGDVRVLRAVRMLRSRVGIPGVTYGSHMAVHMALGFAYLGGGRYTLSRSPPAIAAIVCSIFPKFPVYSNDNRYHLQALRHLYVLAVEPRLFVPRRIDTGNLTQCQIRFATRPTPLAPQTIETHLSPCMLPELHTLEWVEVCDENFYPIRFNAQNWNMLETIMAKRGYIDVVQHVGCLSYLEDPTRTVTMHLQNLPGRENSTWAVMAELLLELPSQPMIVRLAQTLLLPPKRYLLRAAIEPKRNLPEANRALEYFQAVVAHCVTRDRFHAIPILFDLTYLLLDPHNYKAQLPTDTWSLELFKAILGRTIPMVTEEGEVLPGKLLRSLVLAAHGKWTGDLLHYRTVLLNLCGIFSARNTPLFDRMSTLSLDTDDKEETDDVIGGNWPKVNRRTSILTNVARMAVQYELPLDVIDRELLRSLWPQNEPSRSEFVIAMAIRHPELAARTTMCLADLLNLRQSAKPKEAQK</sequence>
<evidence type="ECO:0000256" key="3">
    <source>
        <dbReference type="ARBA" id="ARBA00022737"/>
    </source>
</evidence>
<evidence type="ECO:0000313" key="10">
    <source>
        <dbReference type="EnsemblMetazoa" id="ASIC015326-PA"/>
    </source>
</evidence>
<dbReference type="STRING" id="74873.A0A084WAQ2"/>
<dbReference type="GO" id="GO:0051301">
    <property type="term" value="P:cell division"/>
    <property type="evidence" value="ECO:0007669"/>
    <property type="project" value="UniProtKB-KW"/>
</dbReference>
<evidence type="ECO:0000256" key="6">
    <source>
        <dbReference type="SAM" id="MobiDB-lite"/>
    </source>
</evidence>
<keyword evidence="3" id="KW-0677">Repeat</keyword>
<dbReference type="GO" id="GO:0005680">
    <property type="term" value="C:anaphase-promoting complex"/>
    <property type="evidence" value="ECO:0007669"/>
    <property type="project" value="InterPro"/>
</dbReference>
<name>A0A084WAQ2_ANOSI</name>
<evidence type="ECO:0000256" key="2">
    <source>
        <dbReference type="ARBA" id="ARBA00022618"/>
    </source>
</evidence>
<dbReference type="GO" id="GO:0070979">
    <property type="term" value="P:protein K11-linked ubiquitination"/>
    <property type="evidence" value="ECO:0007669"/>
    <property type="project" value="TreeGrafter"/>
</dbReference>
<proteinExistence type="inferred from homology"/>
<comment type="similarity">
    <text evidence="1">Belongs to the APC1 family.</text>
</comment>
<dbReference type="InterPro" id="IPR048971">
    <property type="entry name" value="Apc1_3rd"/>
</dbReference>
<reference evidence="9 11" key="1">
    <citation type="journal article" date="2014" name="BMC Genomics">
        <title>Genome sequence of Anopheles sinensis provides insight into genetics basis of mosquito competence for malaria parasites.</title>
        <authorList>
            <person name="Zhou D."/>
            <person name="Zhang D."/>
            <person name="Ding G."/>
            <person name="Shi L."/>
            <person name="Hou Q."/>
            <person name="Ye Y."/>
            <person name="Xu Y."/>
            <person name="Zhou H."/>
            <person name="Xiong C."/>
            <person name="Li S."/>
            <person name="Yu J."/>
            <person name="Hong S."/>
            <person name="Yu X."/>
            <person name="Zou P."/>
            <person name="Chen C."/>
            <person name="Chang X."/>
            <person name="Wang W."/>
            <person name="Lv Y."/>
            <person name="Sun Y."/>
            <person name="Ma L."/>
            <person name="Shen B."/>
            <person name="Zhu C."/>
        </authorList>
    </citation>
    <scope>NUCLEOTIDE SEQUENCE [LARGE SCALE GENOMIC DNA]</scope>
</reference>
<feature type="domain" description="Anaphase-promoting complex subunit 1 middle" evidence="7">
    <location>
        <begin position="707"/>
        <end position="900"/>
    </location>
</feature>
<accession>A0A084WAQ2</accession>
<evidence type="ECO:0000256" key="1">
    <source>
        <dbReference type="ARBA" id="ARBA00010547"/>
    </source>
</evidence>
<dbReference type="InterPro" id="IPR046794">
    <property type="entry name" value="Apc1_MidN"/>
</dbReference>
<dbReference type="PANTHER" id="PTHR12827:SF3">
    <property type="entry name" value="ANAPHASE-PROMOTING COMPLEX SUBUNIT 1"/>
    <property type="match status" value="1"/>
</dbReference>
<dbReference type="GO" id="GO:0007091">
    <property type="term" value="P:metaphase/anaphase transition of mitotic cell cycle"/>
    <property type="evidence" value="ECO:0007669"/>
    <property type="project" value="TreeGrafter"/>
</dbReference>
<evidence type="ECO:0000313" key="11">
    <source>
        <dbReference type="Proteomes" id="UP000030765"/>
    </source>
</evidence>
<evidence type="ECO:0000259" key="7">
    <source>
        <dbReference type="Pfam" id="PF20518"/>
    </source>
</evidence>
<keyword evidence="5" id="KW-0131">Cell cycle</keyword>
<protein>
    <submittedName>
        <fullName evidence="9">AGAP000374-PA-like protein</fullName>
    </submittedName>
</protein>
<dbReference type="EnsemblMetazoa" id="ASIC015326-RA">
    <property type="protein sequence ID" value="ASIC015326-PA"/>
    <property type="gene ID" value="ASIC015326"/>
</dbReference>
<dbReference type="Gene3D" id="1.25.10.10">
    <property type="entry name" value="Leucine-rich Repeat Variant"/>
    <property type="match status" value="2"/>
</dbReference>
<dbReference type="EMBL" id="ATLV01022234">
    <property type="status" value="NOT_ANNOTATED_CDS"/>
    <property type="molecule type" value="Genomic_DNA"/>
</dbReference>
<dbReference type="GO" id="GO:0060090">
    <property type="term" value="F:molecular adaptor activity"/>
    <property type="evidence" value="ECO:0007669"/>
    <property type="project" value="TreeGrafter"/>
</dbReference>
<dbReference type="VEuPathDB" id="VectorBase:ASIS011415"/>
<gene>
    <name evidence="9" type="ORF">ZHAS_00015326</name>
</gene>
<dbReference type="EMBL" id="KE525330">
    <property type="protein sequence ID" value="KFB47296.1"/>
    <property type="molecule type" value="Genomic_DNA"/>
</dbReference>
<dbReference type="PANTHER" id="PTHR12827">
    <property type="entry name" value="MEIOTIC CHECKPOINT REGULATOR TSG24 FAMILY MEMBER"/>
    <property type="match status" value="1"/>
</dbReference>
<dbReference type="InterPro" id="IPR024990">
    <property type="entry name" value="Apc1"/>
</dbReference>
<feature type="region of interest" description="Disordered" evidence="6">
    <location>
        <begin position="1"/>
        <end position="31"/>
    </location>
</feature>
<evidence type="ECO:0000256" key="5">
    <source>
        <dbReference type="ARBA" id="ARBA00023306"/>
    </source>
</evidence>
<keyword evidence="4" id="KW-0498">Mitosis</keyword>
<dbReference type="OrthoDB" id="26401at2759"/>
<evidence type="ECO:0000259" key="8">
    <source>
        <dbReference type="Pfam" id="PF21282"/>
    </source>
</evidence>